<dbReference type="Proteomes" id="UP000286341">
    <property type="component" value="Unassembled WGS sequence"/>
</dbReference>
<dbReference type="EMBL" id="QSFB01000020">
    <property type="protein sequence ID" value="RHA10821.1"/>
    <property type="molecule type" value="Genomic_DNA"/>
</dbReference>
<dbReference type="InterPro" id="IPR032617">
    <property type="entry name" value="DUF4885"/>
</dbReference>
<evidence type="ECO:0000313" key="1">
    <source>
        <dbReference type="EMBL" id="RHA10821.1"/>
    </source>
</evidence>
<name>A0A413QSY3_9FIRM</name>
<sequence>VDSDKIQFERALVNSQILNILKQAGVDTSSITKDCTFTVDPYSYEITVDGVDEETKVLMQNALNVGNNGKNLYKHIYYCSTQDGCESSQVTEESKMKYEAYHQVYSYTGYGLDKLEEKNGTYYTESGENILDLVDSAVESSRKVPKEFKQQMKNWIHDLVSTISTRGWNNVPDMTLSILYGKNGLKNMNQLITYQYEADRMNRQWYSVL</sequence>
<dbReference type="Pfam" id="PF16226">
    <property type="entry name" value="DUF4885"/>
    <property type="match status" value="1"/>
</dbReference>
<organism evidence="1 2">
    <name type="scientific">Agathobacter rectalis</name>
    <dbReference type="NCBI Taxonomy" id="39491"/>
    <lineage>
        <taxon>Bacteria</taxon>
        <taxon>Bacillati</taxon>
        <taxon>Bacillota</taxon>
        <taxon>Clostridia</taxon>
        <taxon>Lachnospirales</taxon>
        <taxon>Lachnospiraceae</taxon>
        <taxon>Agathobacter</taxon>
    </lineage>
</organism>
<evidence type="ECO:0000313" key="2">
    <source>
        <dbReference type="Proteomes" id="UP000286341"/>
    </source>
</evidence>
<gene>
    <name evidence="1" type="ORF">DW948_12005</name>
</gene>
<accession>A0A413QSY3</accession>
<dbReference type="AlphaFoldDB" id="A0A413QSY3"/>
<protein>
    <submittedName>
        <fullName evidence="1">DUF4885 domain-containing protein</fullName>
    </submittedName>
</protein>
<dbReference type="RefSeq" id="WP_118342855.1">
    <property type="nucleotide sequence ID" value="NZ_QSFB01000020.1"/>
</dbReference>
<proteinExistence type="predicted"/>
<reference evidence="1 2" key="1">
    <citation type="submission" date="2018-08" db="EMBL/GenBank/DDBJ databases">
        <title>A genome reference for cultivated species of the human gut microbiota.</title>
        <authorList>
            <person name="Zou Y."/>
            <person name="Xue W."/>
            <person name="Luo G."/>
        </authorList>
    </citation>
    <scope>NUCLEOTIDE SEQUENCE [LARGE SCALE GENOMIC DNA]</scope>
    <source>
        <strain evidence="1 2">AM44-1AT</strain>
    </source>
</reference>
<feature type="non-terminal residue" evidence="1">
    <location>
        <position position="1"/>
    </location>
</feature>
<comment type="caution">
    <text evidence="1">The sequence shown here is derived from an EMBL/GenBank/DDBJ whole genome shotgun (WGS) entry which is preliminary data.</text>
</comment>